<evidence type="ECO:0000313" key="2">
    <source>
        <dbReference type="EMBL" id="SEL10114.1"/>
    </source>
</evidence>
<evidence type="ECO:0000256" key="1">
    <source>
        <dbReference type="SAM" id="Phobius"/>
    </source>
</evidence>
<dbReference type="Proteomes" id="UP000199582">
    <property type="component" value="Unassembled WGS sequence"/>
</dbReference>
<gene>
    <name evidence="2" type="ORF">SAMN05443999_103303</name>
</gene>
<dbReference type="STRING" id="1287727.SAMN05443999_103303"/>
<keyword evidence="1" id="KW-0812">Transmembrane</keyword>
<feature type="transmembrane region" description="Helical" evidence="1">
    <location>
        <begin position="61"/>
        <end position="84"/>
    </location>
</feature>
<dbReference type="RefSeq" id="WP_245770614.1">
    <property type="nucleotide sequence ID" value="NZ_FOAG01000003.1"/>
</dbReference>
<reference evidence="2 3" key="1">
    <citation type="submission" date="2016-10" db="EMBL/GenBank/DDBJ databases">
        <authorList>
            <person name="de Groot N.N."/>
        </authorList>
    </citation>
    <scope>NUCLEOTIDE SEQUENCE [LARGE SCALE GENOMIC DNA]</scope>
    <source>
        <strain evidence="2 3">DSM 100674</strain>
    </source>
</reference>
<keyword evidence="1" id="KW-0472">Membrane</keyword>
<evidence type="ECO:0008006" key="4">
    <source>
        <dbReference type="Google" id="ProtNLM"/>
    </source>
</evidence>
<dbReference type="EMBL" id="FOAG01000003">
    <property type="protein sequence ID" value="SEL10114.1"/>
    <property type="molecule type" value="Genomic_DNA"/>
</dbReference>
<keyword evidence="1" id="KW-1133">Transmembrane helix</keyword>
<accession>A0A1H7MG36</accession>
<proteinExistence type="predicted"/>
<organism evidence="2 3">
    <name type="scientific">Roseovarius azorensis</name>
    <dbReference type="NCBI Taxonomy" id="1287727"/>
    <lineage>
        <taxon>Bacteria</taxon>
        <taxon>Pseudomonadati</taxon>
        <taxon>Pseudomonadota</taxon>
        <taxon>Alphaproteobacteria</taxon>
        <taxon>Rhodobacterales</taxon>
        <taxon>Roseobacteraceae</taxon>
        <taxon>Roseovarius</taxon>
    </lineage>
</organism>
<keyword evidence="3" id="KW-1185">Reference proteome</keyword>
<dbReference type="AlphaFoldDB" id="A0A1H7MG36"/>
<name>A0A1H7MG36_9RHOB</name>
<sequence length="117" mass="12295">MPMKDEERDMNGLEAYFDAARAERAAPSADLMARIIADAQAVQMAARSPAPRRRAGLGEQFYRLIGGWPAMAGLATAAVAGVWLGTSLPEGLLGPGEAAYLVDVTPELAFDLAGGDF</sequence>
<protein>
    <recommendedName>
        <fullName evidence="4">Dihydroorotate dehydrogenase</fullName>
    </recommendedName>
</protein>
<evidence type="ECO:0000313" key="3">
    <source>
        <dbReference type="Proteomes" id="UP000199582"/>
    </source>
</evidence>